<organism evidence="2 3">
    <name type="scientific">Tumebacillus amylolyticus</name>
    <dbReference type="NCBI Taxonomy" id="2801339"/>
    <lineage>
        <taxon>Bacteria</taxon>
        <taxon>Bacillati</taxon>
        <taxon>Bacillota</taxon>
        <taxon>Bacilli</taxon>
        <taxon>Bacillales</taxon>
        <taxon>Alicyclobacillaceae</taxon>
        <taxon>Tumebacillus</taxon>
    </lineage>
</organism>
<dbReference type="EMBL" id="JAEQNB010000002">
    <property type="protein sequence ID" value="MBL0386727.1"/>
    <property type="molecule type" value="Genomic_DNA"/>
</dbReference>
<proteinExistence type="predicted"/>
<dbReference type="RefSeq" id="WP_201633735.1">
    <property type="nucleotide sequence ID" value="NZ_JAEQNB010000002.1"/>
</dbReference>
<dbReference type="SUPFAM" id="SSF160904">
    <property type="entry name" value="Jann2411-like"/>
    <property type="match status" value="1"/>
</dbReference>
<sequence>MFSYHGGTLWLDFVNTQFLEAGEVRDGLADLKDLHTWIQGAGVGELVLDEDAFSKLKVLRAQLRHIAEEGGLSDGHLAWLNDQLAALPGTWTYRDGLAEFLPYGCYLEKMSWLLLRSLLDFLTVGQVARLKKCGNHLCIQYYYDTSKNNTRRWCRMEVCGNREKARRHHHRHKSSASQEDSTP</sequence>
<gene>
    <name evidence="2" type="ORF">JJB07_08685</name>
</gene>
<dbReference type="Gene3D" id="1.10.3300.10">
    <property type="entry name" value="Jann2411-like domain"/>
    <property type="match status" value="1"/>
</dbReference>
<dbReference type="InterPro" id="IPR010852">
    <property type="entry name" value="ABATE"/>
</dbReference>
<keyword evidence="3" id="KW-1185">Reference proteome</keyword>
<dbReference type="InterPro" id="IPR021005">
    <property type="entry name" value="Znf_CGNR"/>
</dbReference>
<evidence type="ECO:0000313" key="2">
    <source>
        <dbReference type="EMBL" id="MBL0386727.1"/>
    </source>
</evidence>
<feature type="domain" description="Zinc finger CGNR" evidence="1">
    <location>
        <begin position="129"/>
        <end position="172"/>
    </location>
</feature>
<evidence type="ECO:0000313" key="3">
    <source>
        <dbReference type="Proteomes" id="UP000602284"/>
    </source>
</evidence>
<comment type="caution">
    <text evidence="2">The sequence shown here is derived from an EMBL/GenBank/DDBJ whole genome shotgun (WGS) entry which is preliminary data.</text>
</comment>
<name>A0ABS1J8X0_9BACL</name>
<dbReference type="PANTHER" id="PTHR35525">
    <property type="entry name" value="BLL6575 PROTEIN"/>
    <property type="match status" value="1"/>
</dbReference>
<dbReference type="Proteomes" id="UP000602284">
    <property type="component" value="Unassembled WGS sequence"/>
</dbReference>
<accession>A0ABS1J8X0</accession>
<protein>
    <submittedName>
        <fullName evidence="2">CGNR zinc finger domain-containing protein</fullName>
    </submittedName>
</protein>
<dbReference type="Pfam" id="PF11706">
    <property type="entry name" value="zf-CGNR"/>
    <property type="match status" value="1"/>
</dbReference>
<dbReference type="InterPro" id="IPR023286">
    <property type="entry name" value="ABATE_dom_sf"/>
</dbReference>
<evidence type="ECO:0000259" key="1">
    <source>
        <dbReference type="Pfam" id="PF11706"/>
    </source>
</evidence>
<dbReference type="Pfam" id="PF07336">
    <property type="entry name" value="ABATE"/>
    <property type="match status" value="1"/>
</dbReference>
<dbReference type="PANTHER" id="PTHR35525:SF3">
    <property type="entry name" value="BLL6575 PROTEIN"/>
    <property type="match status" value="1"/>
</dbReference>
<reference evidence="2 3" key="1">
    <citation type="submission" date="2021-01" db="EMBL/GenBank/DDBJ databases">
        <title>Tumebacillus sp. strain ITR2 16S ribosomal RNA gene Genome sequencing and assembly.</title>
        <authorList>
            <person name="Kang M."/>
        </authorList>
    </citation>
    <scope>NUCLEOTIDE SEQUENCE [LARGE SCALE GENOMIC DNA]</scope>
    <source>
        <strain evidence="2 3">ITR2</strain>
    </source>
</reference>